<dbReference type="PANTHER" id="PTHR33545:SF9">
    <property type="entry name" value="UPF0750 MEMBRANE PROTEIN YITE"/>
    <property type="match status" value="1"/>
</dbReference>
<feature type="domain" description="DUF2179" evidence="7">
    <location>
        <begin position="225"/>
        <end position="279"/>
    </location>
</feature>
<feature type="transmembrane region" description="Helical" evidence="6">
    <location>
        <begin position="58"/>
        <end position="75"/>
    </location>
</feature>
<feature type="transmembrane region" description="Helical" evidence="6">
    <location>
        <begin position="153"/>
        <end position="173"/>
    </location>
</feature>
<proteinExistence type="predicted"/>
<reference evidence="8" key="1">
    <citation type="submission" date="2019-11" db="EMBL/GenBank/DDBJ databases">
        <authorList>
            <person name="Feng L."/>
        </authorList>
    </citation>
    <scope>NUCLEOTIDE SEQUENCE</scope>
    <source>
        <strain evidence="8">AundefinedLFYP135</strain>
    </source>
</reference>
<dbReference type="CDD" id="cd16380">
    <property type="entry name" value="YitT_C"/>
    <property type="match status" value="1"/>
</dbReference>
<organism evidence="8">
    <name type="scientific">uncultured Anaerotruncus sp</name>
    <dbReference type="NCBI Taxonomy" id="905011"/>
    <lineage>
        <taxon>Bacteria</taxon>
        <taxon>Bacillati</taxon>
        <taxon>Bacillota</taxon>
        <taxon>Clostridia</taxon>
        <taxon>Eubacteriales</taxon>
        <taxon>Oscillospiraceae</taxon>
        <taxon>Anaerotruncus</taxon>
        <taxon>environmental samples</taxon>
    </lineage>
</organism>
<evidence type="ECO:0000256" key="4">
    <source>
        <dbReference type="ARBA" id="ARBA00022989"/>
    </source>
</evidence>
<dbReference type="InterPro" id="IPR003740">
    <property type="entry name" value="YitT"/>
</dbReference>
<evidence type="ECO:0000256" key="3">
    <source>
        <dbReference type="ARBA" id="ARBA00022692"/>
    </source>
</evidence>
<gene>
    <name evidence="8" type="ORF">AULFYP135_01902</name>
</gene>
<dbReference type="EMBL" id="CACRSL010000003">
    <property type="protein sequence ID" value="VYT16362.1"/>
    <property type="molecule type" value="Genomic_DNA"/>
</dbReference>
<dbReference type="PANTHER" id="PTHR33545">
    <property type="entry name" value="UPF0750 MEMBRANE PROTEIN YITT-RELATED"/>
    <property type="match status" value="1"/>
</dbReference>
<dbReference type="AlphaFoldDB" id="A0A6N2UHS1"/>
<feature type="transmembrane region" description="Helical" evidence="6">
    <location>
        <begin position="112"/>
        <end position="132"/>
    </location>
</feature>
<keyword evidence="2" id="KW-1003">Cell membrane</keyword>
<feature type="transmembrane region" description="Helical" evidence="6">
    <location>
        <begin position="12"/>
        <end position="29"/>
    </location>
</feature>
<dbReference type="PIRSF" id="PIRSF006483">
    <property type="entry name" value="Membrane_protein_YitT"/>
    <property type="match status" value="1"/>
</dbReference>
<evidence type="ECO:0000259" key="7">
    <source>
        <dbReference type="Pfam" id="PF10035"/>
    </source>
</evidence>
<evidence type="ECO:0000256" key="2">
    <source>
        <dbReference type="ARBA" id="ARBA00022475"/>
    </source>
</evidence>
<accession>A0A6N2UHS1</accession>
<keyword evidence="5 6" id="KW-0472">Membrane</keyword>
<dbReference type="Gene3D" id="3.30.70.120">
    <property type="match status" value="1"/>
</dbReference>
<evidence type="ECO:0000313" key="8">
    <source>
        <dbReference type="EMBL" id="VYT16362.1"/>
    </source>
</evidence>
<dbReference type="Pfam" id="PF10035">
    <property type="entry name" value="DUF2179"/>
    <property type="match status" value="1"/>
</dbReference>
<keyword evidence="3 6" id="KW-0812">Transmembrane</keyword>
<dbReference type="InterPro" id="IPR015867">
    <property type="entry name" value="N-reg_PII/ATP_PRibTrfase_C"/>
</dbReference>
<keyword evidence="4 6" id="KW-1133">Transmembrane helix</keyword>
<name>A0A6N2UHS1_9FIRM</name>
<dbReference type="Pfam" id="PF02588">
    <property type="entry name" value="YitT_membrane"/>
    <property type="match status" value="1"/>
</dbReference>
<evidence type="ECO:0000256" key="5">
    <source>
        <dbReference type="ARBA" id="ARBA00023136"/>
    </source>
</evidence>
<dbReference type="InterPro" id="IPR051461">
    <property type="entry name" value="UPF0750_membrane"/>
</dbReference>
<evidence type="ECO:0000256" key="6">
    <source>
        <dbReference type="SAM" id="Phobius"/>
    </source>
</evidence>
<comment type="subcellular location">
    <subcellularLocation>
        <location evidence="1">Cell membrane</location>
        <topology evidence="1">Multi-pass membrane protein</topology>
    </subcellularLocation>
</comment>
<protein>
    <recommendedName>
        <fullName evidence="7">DUF2179 domain-containing protein</fullName>
    </recommendedName>
</protein>
<dbReference type="GO" id="GO:0005886">
    <property type="term" value="C:plasma membrane"/>
    <property type="evidence" value="ECO:0007669"/>
    <property type="project" value="UniProtKB-SubCell"/>
</dbReference>
<dbReference type="InterPro" id="IPR019264">
    <property type="entry name" value="DUF2179"/>
</dbReference>
<evidence type="ECO:0000256" key="1">
    <source>
        <dbReference type="ARBA" id="ARBA00004651"/>
    </source>
</evidence>
<sequence length="286" mass="31143">MSQQNSSKFREFLLLNLGILPVIIGVYFFKFPNNFSIGGVSGLSVVVAPFLPGISPGSLVFGINMALLVVGYLMLGKGFGIKTAYTSTVLSAGVWVLERIFPMDGPMTDEPLLELIFAVMLPAIGSAILFRIDASTGGTDIVAMIVRKYTHMDIGQCLLASDILITLAAFFVFGPKTGLLSILGLSAKSIAVDAIMENMNRNKYFTIITTEPQAICDYIVGELHRGATIYKGEGYYTHEDRTIVLTALYRRQASQLQKYAREVDPKAFILITNSSEIVGKGFRGSI</sequence>